<dbReference type="RefSeq" id="WP_219536587.1">
    <property type="nucleotide sequence ID" value="NZ_JAHKRM010000031.1"/>
</dbReference>
<evidence type="ECO:0000313" key="1">
    <source>
        <dbReference type="EMBL" id="MFD1547006.1"/>
    </source>
</evidence>
<keyword evidence="2" id="KW-1185">Reference proteome</keyword>
<sequence length="73" mass="7795">MAKPTLPVILAVGTTVGEIGTVELPLAPRSIGRDAAGRWNVAVEVDHVELRRRIADLLRGVADELEKVPVDGD</sequence>
<accession>A0ABW4GXW0</accession>
<evidence type="ECO:0000313" key="2">
    <source>
        <dbReference type="Proteomes" id="UP001597097"/>
    </source>
</evidence>
<comment type="caution">
    <text evidence="1">The sequence shown here is derived from an EMBL/GenBank/DDBJ whole genome shotgun (WGS) entry which is preliminary data.</text>
</comment>
<protein>
    <submittedName>
        <fullName evidence="1">Uncharacterized protein</fullName>
    </submittedName>
</protein>
<proteinExistence type="predicted"/>
<gene>
    <name evidence="1" type="ORF">ACFSJ0_58910</name>
</gene>
<dbReference type="Proteomes" id="UP001597097">
    <property type="component" value="Unassembled WGS sequence"/>
</dbReference>
<reference evidence="2" key="1">
    <citation type="journal article" date="2019" name="Int. J. Syst. Evol. Microbiol.">
        <title>The Global Catalogue of Microorganisms (GCM) 10K type strain sequencing project: providing services to taxonomists for standard genome sequencing and annotation.</title>
        <authorList>
            <consortium name="The Broad Institute Genomics Platform"/>
            <consortium name="The Broad Institute Genome Sequencing Center for Infectious Disease"/>
            <person name="Wu L."/>
            <person name="Ma J."/>
        </authorList>
    </citation>
    <scope>NUCLEOTIDE SEQUENCE [LARGE SCALE GENOMIC DNA]</scope>
    <source>
        <strain evidence="2">CGMCC 1.15399</strain>
    </source>
</reference>
<name>A0ABW4GXW0_9ACTN</name>
<dbReference type="EMBL" id="JBHUCM010000070">
    <property type="protein sequence ID" value="MFD1547006.1"/>
    <property type="molecule type" value="Genomic_DNA"/>
</dbReference>
<organism evidence="1 2">
    <name type="scientific">Nonomuraea guangzhouensis</name>
    <dbReference type="NCBI Taxonomy" id="1291555"/>
    <lineage>
        <taxon>Bacteria</taxon>
        <taxon>Bacillati</taxon>
        <taxon>Actinomycetota</taxon>
        <taxon>Actinomycetes</taxon>
        <taxon>Streptosporangiales</taxon>
        <taxon>Streptosporangiaceae</taxon>
        <taxon>Nonomuraea</taxon>
    </lineage>
</organism>